<feature type="compositionally biased region" description="Low complexity" evidence="1">
    <location>
        <begin position="1"/>
        <end position="16"/>
    </location>
</feature>
<evidence type="ECO:0000256" key="1">
    <source>
        <dbReference type="SAM" id="MobiDB-lite"/>
    </source>
</evidence>
<reference evidence="2" key="1">
    <citation type="submission" date="2023-10" db="EMBL/GenBank/DDBJ databases">
        <authorList>
            <person name="Chen Y."/>
            <person name="Shah S."/>
            <person name="Dougan E. K."/>
            <person name="Thang M."/>
            <person name="Chan C."/>
        </authorList>
    </citation>
    <scope>NUCLEOTIDE SEQUENCE [LARGE SCALE GENOMIC DNA]</scope>
</reference>
<organism evidence="2 3">
    <name type="scientific">Prorocentrum cordatum</name>
    <dbReference type="NCBI Taxonomy" id="2364126"/>
    <lineage>
        <taxon>Eukaryota</taxon>
        <taxon>Sar</taxon>
        <taxon>Alveolata</taxon>
        <taxon>Dinophyceae</taxon>
        <taxon>Prorocentrales</taxon>
        <taxon>Prorocentraceae</taxon>
        <taxon>Prorocentrum</taxon>
    </lineage>
</organism>
<proteinExistence type="predicted"/>
<keyword evidence="3" id="KW-1185">Reference proteome</keyword>
<gene>
    <name evidence="2" type="ORF">PCOR1329_LOCUS10444</name>
</gene>
<sequence length="138" mass="14476">MALPSASFAAAGNGSAPPLPEGPIDLRESEGDLDDAAAVPAAVAKKDNTPLAPEQKAALKTLMTDASKLAATEETAALACQEGAVDVFKEGSTFRAELMVQDDFRSFANSNFKPGQIRNKLATRSELESPRAKLQTKT</sequence>
<evidence type="ECO:0000313" key="3">
    <source>
        <dbReference type="Proteomes" id="UP001189429"/>
    </source>
</evidence>
<accession>A0ABN9QEC0</accession>
<feature type="region of interest" description="Disordered" evidence="1">
    <location>
        <begin position="119"/>
        <end position="138"/>
    </location>
</feature>
<comment type="caution">
    <text evidence="2">The sequence shown here is derived from an EMBL/GenBank/DDBJ whole genome shotgun (WGS) entry which is preliminary data.</text>
</comment>
<feature type="region of interest" description="Disordered" evidence="1">
    <location>
        <begin position="1"/>
        <end position="33"/>
    </location>
</feature>
<name>A0ABN9QEC0_9DINO</name>
<feature type="non-terminal residue" evidence="2">
    <location>
        <position position="138"/>
    </location>
</feature>
<evidence type="ECO:0000313" key="2">
    <source>
        <dbReference type="EMBL" id="CAK0803160.1"/>
    </source>
</evidence>
<dbReference type="Proteomes" id="UP001189429">
    <property type="component" value="Unassembled WGS sequence"/>
</dbReference>
<dbReference type="EMBL" id="CAUYUJ010002959">
    <property type="protein sequence ID" value="CAK0803160.1"/>
    <property type="molecule type" value="Genomic_DNA"/>
</dbReference>
<protein>
    <submittedName>
        <fullName evidence="2">Uncharacterized protein</fullName>
    </submittedName>
</protein>